<keyword evidence="3" id="KW-1185">Reference proteome</keyword>
<dbReference type="EMBL" id="CP053452">
    <property type="protein sequence ID" value="QJW98728.1"/>
    <property type="molecule type" value="Genomic_DNA"/>
</dbReference>
<reference evidence="3" key="1">
    <citation type="submission" date="2020-05" db="EMBL/GenBank/DDBJ databases">
        <title>Frigoriglobus tundricola gen. nov., sp. nov., a psychrotolerant cellulolytic planctomycete of the family Gemmataceae with two divergent copies of 16S rRNA gene.</title>
        <authorList>
            <person name="Kulichevskaya I.S."/>
            <person name="Ivanova A.A."/>
            <person name="Naumoff D.G."/>
            <person name="Beletsky A.V."/>
            <person name="Rijpstra W.I.C."/>
            <person name="Sinninghe Damste J.S."/>
            <person name="Mardanov A.V."/>
            <person name="Ravin N.V."/>
            <person name="Dedysh S.N."/>
        </authorList>
    </citation>
    <scope>NUCLEOTIDE SEQUENCE [LARGE SCALE GENOMIC DNA]</scope>
    <source>
        <strain evidence="3">PL17</strain>
    </source>
</reference>
<dbReference type="InterPro" id="IPR009003">
    <property type="entry name" value="Peptidase_S1_PA"/>
</dbReference>
<evidence type="ECO:0000313" key="3">
    <source>
        <dbReference type="Proteomes" id="UP000503447"/>
    </source>
</evidence>
<dbReference type="KEGG" id="ftj:FTUN_6323"/>
<feature type="compositionally biased region" description="Basic and acidic residues" evidence="1">
    <location>
        <begin position="24"/>
        <end position="41"/>
    </location>
</feature>
<name>A0A6M5YXV6_9BACT</name>
<accession>A0A6M5YXV6</accession>
<dbReference type="AlphaFoldDB" id="A0A6M5YXV6"/>
<evidence type="ECO:0000256" key="1">
    <source>
        <dbReference type="SAM" id="MobiDB-lite"/>
    </source>
</evidence>
<evidence type="ECO:0008006" key="4">
    <source>
        <dbReference type="Google" id="ProtNLM"/>
    </source>
</evidence>
<dbReference type="Proteomes" id="UP000503447">
    <property type="component" value="Chromosome"/>
</dbReference>
<sequence>MRKGYEKGSGGGRISAPSISTRDTQGREEIGPATSGDERHRSCNTAVRARAHPLGGRSTKALSGEQIVLAKPMTINERMMYSTVRIAGQLATGEEISGTSFFLAHRFEDNSKVRMLVSNRHVVGGVNKGTLYVHRPRRVTASGQVVSAGSVPLEIDDFESKWVPHPNPDVDLCALPYDVVHAAIQKVAEDVYATFFETTQVIPSDEALAKMDSGEEVQLIGYPDGVWDRVNSFPVFRRGTIATHPRVDFRGRAEILIDAAASYGSSGAPVVVLSRTSFKEEEAETWPVVLLGVLSSGYGRGAEGAVREDLVARTGKRGPIPTPMHLDVIVKARELVVLADAVAAKVGAQK</sequence>
<gene>
    <name evidence="2" type="ORF">FTUN_6323</name>
</gene>
<feature type="region of interest" description="Disordered" evidence="1">
    <location>
        <begin position="1"/>
        <end position="42"/>
    </location>
</feature>
<evidence type="ECO:0000313" key="2">
    <source>
        <dbReference type="EMBL" id="QJW98728.1"/>
    </source>
</evidence>
<dbReference type="SUPFAM" id="SSF50494">
    <property type="entry name" value="Trypsin-like serine proteases"/>
    <property type="match status" value="1"/>
</dbReference>
<dbReference type="Pfam" id="PF13365">
    <property type="entry name" value="Trypsin_2"/>
    <property type="match status" value="1"/>
</dbReference>
<protein>
    <recommendedName>
        <fullName evidence="4">Serine protease</fullName>
    </recommendedName>
</protein>
<dbReference type="RefSeq" id="WP_171473835.1">
    <property type="nucleotide sequence ID" value="NZ_CP053452.2"/>
</dbReference>
<proteinExistence type="predicted"/>
<organism evidence="2 3">
    <name type="scientific">Frigoriglobus tundricola</name>
    <dbReference type="NCBI Taxonomy" id="2774151"/>
    <lineage>
        <taxon>Bacteria</taxon>
        <taxon>Pseudomonadati</taxon>
        <taxon>Planctomycetota</taxon>
        <taxon>Planctomycetia</taxon>
        <taxon>Gemmatales</taxon>
        <taxon>Gemmataceae</taxon>
        <taxon>Frigoriglobus</taxon>
    </lineage>
</organism>